<keyword evidence="2" id="KW-0378">Hydrolase</keyword>
<dbReference type="GO" id="GO:0005634">
    <property type="term" value="C:nucleus"/>
    <property type="evidence" value="ECO:0007669"/>
    <property type="project" value="TreeGrafter"/>
</dbReference>
<dbReference type="InterPro" id="IPR050593">
    <property type="entry name" value="LovG"/>
</dbReference>
<dbReference type="GO" id="GO:0005737">
    <property type="term" value="C:cytoplasm"/>
    <property type="evidence" value="ECO:0007669"/>
    <property type="project" value="TreeGrafter"/>
</dbReference>
<evidence type="ECO:0000256" key="1">
    <source>
        <dbReference type="ARBA" id="ARBA00005863"/>
    </source>
</evidence>
<feature type="domain" description="Serine hydrolase" evidence="3">
    <location>
        <begin position="6"/>
        <end position="212"/>
    </location>
</feature>
<proteinExistence type="inferred from homology"/>
<dbReference type="Pfam" id="PF03959">
    <property type="entry name" value="FSH1"/>
    <property type="match status" value="1"/>
</dbReference>
<dbReference type="Gene3D" id="3.40.50.1820">
    <property type="entry name" value="alpha/beta hydrolase"/>
    <property type="match status" value="1"/>
</dbReference>
<dbReference type="PANTHER" id="PTHR48070:SF6">
    <property type="entry name" value="ESTERASE OVCA2"/>
    <property type="match status" value="1"/>
</dbReference>
<dbReference type="InterPro" id="IPR029058">
    <property type="entry name" value="AB_hydrolase_fold"/>
</dbReference>
<sequence length="232" mass="26369">MQAEKKKLQVLCLHGYHQNKDIFRQKIGSFRKPLKKYADFHFIDAPHLLHGAHSQEGSLDSAYNTKTSEDISADGRGWWLKHALDEESDGLQESLNHFERTLEDNGPFDGVVGFSQGAAFLALACILLRDKLYHSSVKFAIFVAGFKSQIPFHSKYYQIEAKLIIPSLHVIGDTDEVISSNRSRELIELFENSQLVSHPGGHYVPATKDLRDVYKQFIEKFINKPPQDVQTV</sequence>
<dbReference type="AlphaFoldDB" id="A0A1B6MN62"/>
<organism evidence="4">
    <name type="scientific">Graphocephala atropunctata</name>
    <dbReference type="NCBI Taxonomy" id="36148"/>
    <lineage>
        <taxon>Eukaryota</taxon>
        <taxon>Metazoa</taxon>
        <taxon>Ecdysozoa</taxon>
        <taxon>Arthropoda</taxon>
        <taxon>Hexapoda</taxon>
        <taxon>Insecta</taxon>
        <taxon>Pterygota</taxon>
        <taxon>Neoptera</taxon>
        <taxon>Paraneoptera</taxon>
        <taxon>Hemiptera</taxon>
        <taxon>Auchenorrhyncha</taxon>
        <taxon>Membracoidea</taxon>
        <taxon>Cicadellidae</taxon>
        <taxon>Cicadellinae</taxon>
        <taxon>Cicadellini</taxon>
        <taxon>Graphocephala</taxon>
    </lineage>
</organism>
<dbReference type="InterPro" id="IPR005645">
    <property type="entry name" value="FSH-like_dom"/>
</dbReference>
<dbReference type="SUPFAM" id="SSF53474">
    <property type="entry name" value="alpha/beta-Hydrolases"/>
    <property type="match status" value="1"/>
</dbReference>
<protein>
    <recommendedName>
        <fullName evidence="3">Serine hydrolase domain-containing protein</fullName>
    </recommendedName>
</protein>
<dbReference type="EMBL" id="GEBQ01002625">
    <property type="protein sequence ID" value="JAT37352.1"/>
    <property type="molecule type" value="Transcribed_RNA"/>
</dbReference>
<gene>
    <name evidence="4" type="ORF">g.17123</name>
</gene>
<comment type="similarity">
    <text evidence="1">Belongs to the LovG family.</text>
</comment>
<dbReference type="FunFam" id="3.40.50.1820:FF:000073">
    <property type="entry name" value="esterase OVCA2 isoform X6"/>
    <property type="match status" value="1"/>
</dbReference>
<accession>A0A1B6MN62</accession>
<dbReference type="GO" id="GO:0016787">
    <property type="term" value="F:hydrolase activity"/>
    <property type="evidence" value="ECO:0007669"/>
    <property type="project" value="UniProtKB-KW"/>
</dbReference>
<reference evidence="4" key="1">
    <citation type="submission" date="2015-11" db="EMBL/GenBank/DDBJ databases">
        <title>De novo transcriptome assembly of four potential Pierce s Disease insect vectors from Arizona vineyards.</title>
        <authorList>
            <person name="Tassone E.E."/>
        </authorList>
    </citation>
    <scope>NUCLEOTIDE SEQUENCE</scope>
</reference>
<evidence type="ECO:0000259" key="3">
    <source>
        <dbReference type="Pfam" id="PF03959"/>
    </source>
</evidence>
<name>A0A1B6MN62_9HEMI</name>
<dbReference type="PANTHER" id="PTHR48070">
    <property type="entry name" value="ESTERASE OVCA2"/>
    <property type="match status" value="1"/>
</dbReference>
<evidence type="ECO:0000256" key="2">
    <source>
        <dbReference type="ARBA" id="ARBA00022801"/>
    </source>
</evidence>
<evidence type="ECO:0000313" key="4">
    <source>
        <dbReference type="EMBL" id="JAT37352.1"/>
    </source>
</evidence>